<accession>A0A4C1WZL1</accession>
<comment type="caution">
    <text evidence="1">The sequence shown here is derived from an EMBL/GenBank/DDBJ whole genome shotgun (WGS) entry which is preliminary data.</text>
</comment>
<evidence type="ECO:0000313" key="1">
    <source>
        <dbReference type="EMBL" id="GBP56142.1"/>
    </source>
</evidence>
<organism evidence="1 2">
    <name type="scientific">Eumeta variegata</name>
    <name type="common">Bagworm moth</name>
    <name type="synonym">Eumeta japonica</name>
    <dbReference type="NCBI Taxonomy" id="151549"/>
    <lineage>
        <taxon>Eukaryota</taxon>
        <taxon>Metazoa</taxon>
        <taxon>Ecdysozoa</taxon>
        <taxon>Arthropoda</taxon>
        <taxon>Hexapoda</taxon>
        <taxon>Insecta</taxon>
        <taxon>Pterygota</taxon>
        <taxon>Neoptera</taxon>
        <taxon>Endopterygota</taxon>
        <taxon>Lepidoptera</taxon>
        <taxon>Glossata</taxon>
        <taxon>Ditrysia</taxon>
        <taxon>Tineoidea</taxon>
        <taxon>Psychidae</taxon>
        <taxon>Oiketicinae</taxon>
        <taxon>Eumeta</taxon>
    </lineage>
</organism>
<keyword evidence="2" id="KW-1185">Reference proteome</keyword>
<name>A0A4C1WZL1_EUMVA</name>
<proteinExistence type="predicted"/>
<dbReference type="Proteomes" id="UP000299102">
    <property type="component" value="Unassembled WGS sequence"/>
</dbReference>
<dbReference type="AlphaFoldDB" id="A0A4C1WZL1"/>
<evidence type="ECO:0000313" key="2">
    <source>
        <dbReference type="Proteomes" id="UP000299102"/>
    </source>
</evidence>
<gene>
    <name evidence="1" type="ORF">EVAR_23581_1</name>
</gene>
<reference evidence="1 2" key="1">
    <citation type="journal article" date="2019" name="Commun. Biol.">
        <title>The bagworm genome reveals a unique fibroin gene that provides high tensile strength.</title>
        <authorList>
            <person name="Kono N."/>
            <person name="Nakamura H."/>
            <person name="Ohtoshi R."/>
            <person name="Tomita M."/>
            <person name="Numata K."/>
            <person name="Arakawa K."/>
        </authorList>
    </citation>
    <scope>NUCLEOTIDE SEQUENCE [LARGE SCALE GENOMIC DNA]</scope>
</reference>
<dbReference type="EMBL" id="BGZK01000686">
    <property type="protein sequence ID" value="GBP56142.1"/>
    <property type="molecule type" value="Genomic_DNA"/>
</dbReference>
<protein>
    <submittedName>
        <fullName evidence="1">Uncharacterized protein</fullName>
    </submittedName>
</protein>
<sequence>MAPQFRGVEERYTKMRKFLKIYLRSEDRINEAHLSVAFQLESEKPRQIYCFVIENDTCLAPRSLLEMAHHLCESWLSRCYCEGDQTDTSLRHLVGRPRGREAQAPDLG</sequence>